<comment type="caution">
    <text evidence="2">The sequence shown here is derived from an EMBL/GenBank/DDBJ whole genome shotgun (WGS) entry which is preliminary data.</text>
</comment>
<reference evidence="2 3" key="1">
    <citation type="submission" date="2019-01" db="EMBL/GenBank/DDBJ databases">
        <title>Sinorhodobacter populi sp. nov. isolated from the symptomatic bark tissue of Populus euramericana canker.</title>
        <authorList>
            <person name="Xu G."/>
        </authorList>
    </citation>
    <scope>NUCLEOTIDE SEQUENCE [LARGE SCALE GENOMIC DNA]</scope>
    <source>
        <strain evidence="2 3">SK2B-1</strain>
    </source>
</reference>
<dbReference type="AlphaFoldDB" id="A0A443JC18"/>
<dbReference type="EMBL" id="SAUZ01000022">
    <property type="protein sequence ID" value="RWR18020.1"/>
    <property type="molecule type" value="Genomic_DNA"/>
</dbReference>
<dbReference type="Proteomes" id="UP000284476">
    <property type="component" value="Unassembled WGS sequence"/>
</dbReference>
<evidence type="ECO:0000313" key="2">
    <source>
        <dbReference type="EMBL" id="RWR18020.1"/>
    </source>
</evidence>
<dbReference type="RefSeq" id="WP_128209930.1">
    <property type="nucleotide sequence ID" value="NZ_JBHRSO010000040.1"/>
</dbReference>
<protein>
    <submittedName>
        <fullName evidence="2">Uncharacterized protein</fullName>
    </submittedName>
</protein>
<organism evidence="2 3">
    <name type="scientific">Paenirhodobacter populi</name>
    <dbReference type="NCBI Taxonomy" id="2306993"/>
    <lineage>
        <taxon>Bacteria</taxon>
        <taxon>Pseudomonadati</taxon>
        <taxon>Pseudomonadota</taxon>
        <taxon>Alphaproteobacteria</taxon>
        <taxon>Rhodobacterales</taxon>
        <taxon>Rhodobacter group</taxon>
        <taxon>Paenirhodobacter</taxon>
    </lineage>
</organism>
<evidence type="ECO:0000313" key="3">
    <source>
        <dbReference type="Proteomes" id="UP000284476"/>
    </source>
</evidence>
<accession>A0A443JC18</accession>
<sequence>MAPTRIKAPGVQRNLMIDLLGGDPVHLAQTERLYQLDALHMIRLDGQGPDFAGNLQMLPGLAPRSTAPPDPAAMWAHGARR</sequence>
<evidence type="ECO:0000256" key="1">
    <source>
        <dbReference type="SAM" id="MobiDB-lite"/>
    </source>
</evidence>
<feature type="region of interest" description="Disordered" evidence="1">
    <location>
        <begin position="62"/>
        <end position="81"/>
    </location>
</feature>
<proteinExistence type="predicted"/>
<reference evidence="2 3" key="2">
    <citation type="submission" date="2019-01" db="EMBL/GenBank/DDBJ databases">
        <authorList>
            <person name="Li Y."/>
        </authorList>
    </citation>
    <scope>NUCLEOTIDE SEQUENCE [LARGE SCALE GENOMIC DNA]</scope>
    <source>
        <strain evidence="2 3">SK2B-1</strain>
    </source>
</reference>
<gene>
    <name evidence="2" type="ORF">D2T30_17415</name>
</gene>
<name>A0A443JC18_9RHOB</name>